<evidence type="ECO:0000313" key="1">
    <source>
        <dbReference type="EMBL" id="JAD72555.1"/>
    </source>
</evidence>
<reference evidence="1" key="2">
    <citation type="journal article" date="2015" name="Data Brief">
        <title>Shoot transcriptome of the giant reed, Arundo donax.</title>
        <authorList>
            <person name="Barrero R.A."/>
            <person name="Guerrero F.D."/>
            <person name="Moolhuijzen P."/>
            <person name="Goolsby J.A."/>
            <person name="Tidwell J."/>
            <person name="Bellgard S.E."/>
            <person name="Bellgard M.I."/>
        </authorList>
    </citation>
    <scope>NUCLEOTIDE SEQUENCE</scope>
    <source>
        <tissue evidence="1">Shoot tissue taken approximately 20 cm above the soil surface</tissue>
    </source>
</reference>
<dbReference type="EMBL" id="GBRH01225340">
    <property type="protein sequence ID" value="JAD72555.1"/>
    <property type="molecule type" value="Transcribed_RNA"/>
</dbReference>
<reference evidence="1" key="1">
    <citation type="submission" date="2014-09" db="EMBL/GenBank/DDBJ databases">
        <authorList>
            <person name="Magalhaes I.L.F."/>
            <person name="Oliveira U."/>
            <person name="Santos F.R."/>
            <person name="Vidigal T.H.D.A."/>
            <person name="Brescovit A.D."/>
            <person name="Santos A.J."/>
        </authorList>
    </citation>
    <scope>NUCLEOTIDE SEQUENCE</scope>
    <source>
        <tissue evidence="1">Shoot tissue taken approximately 20 cm above the soil surface</tissue>
    </source>
</reference>
<accession>A0A0A9CGN8</accession>
<organism evidence="1">
    <name type="scientific">Arundo donax</name>
    <name type="common">Giant reed</name>
    <name type="synonym">Donax arundinaceus</name>
    <dbReference type="NCBI Taxonomy" id="35708"/>
    <lineage>
        <taxon>Eukaryota</taxon>
        <taxon>Viridiplantae</taxon>
        <taxon>Streptophyta</taxon>
        <taxon>Embryophyta</taxon>
        <taxon>Tracheophyta</taxon>
        <taxon>Spermatophyta</taxon>
        <taxon>Magnoliopsida</taxon>
        <taxon>Liliopsida</taxon>
        <taxon>Poales</taxon>
        <taxon>Poaceae</taxon>
        <taxon>PACMAD clade</taxon>
        <taxon>Arundinoideae</taxon>
        <taxon>Arundineae</taxon>
        <taxon>Arundo</taxon>
    </lineage>
</organism>
<name>A0A0A9CGN8_ARUDO</name>
<dbReference type="AlphaFoldDB" id="A0A0A9CGN8"/>
<proteinExistence type="predicted"/>
<sequence length="31" mass="3920">MFSYFHQILCFLLHSYYCFSYKSRCCHYLKS</sequence>
<protein>
    <submittedName>
        <fullName evidence="1">Uncharacterized protein</fullName>
    </submittedName>
</protein>